<dbReference type="Proteomes" id="UP000183407">
    <property type="component" value="Unassembled WGS sequence"/>
</dbReference>
<feature type="chain" id="PRO_5010271065" evidence="1">
    <location>
        <begin position="32"/>
        <end position="426"/>
    </location>
</feature>
<dbReference type="PANTHER" id="PTHR34853:SF1">
    <property type="entry name" value="LIPASE 5"/>
    <property type="match status" value="1"/>
</dbReference>
<dbReference type="InterPro" id="IPR029058">
    <property type="entry name" value="AB_hydrolase_fold"/>
</dbReference>
<feature type="signal peptide" evidence="1">
    <location>
        <begin position="1"/>
        <end position="31"/>
    </location>
</feature>
<reference evidence="2" key="1">
    <citation type="submission" date="2016-10" db="EMBL/GenBank/DDBJ databases">
        <authorList>
            <person name="de Groot N.N."/>
        </authorList>
    </citation>
    <scope>NUCLEOTIDE SEQUENCE [LARGE SCALE GENOMIC DNA]</scope>
    <source>
        <strain evidence="2">DSM 44719</strain>
    </source>
</reference>
<dbReference type="SUPFAM" id="SSF53474">
    <property type="entry name" value="alpha/beta-Hydrolases"/>
    <property type="match status" value="1"/>
</dbReference>
<dbReference type="AlphaFoldDB" id="A0A1H5JIZ9"/>
<dbReference type="RefSeq" id="WP_073359255.1">
    <property type="nucleotide sequence ID" value="NZ_FNTL01000004.1"/>
</dbReference>
<evidence type="ECO:0000256" key="1">
    <source>
        <dbReference type="SAM" id="SignalP"/>
    </source>
</evidence>
<dbReference type="InterPro" id="IPR005152">
    <property type="entry name" value="Lipase_secreted"/>
</dbReference>
<keyword evidence="1" id="KW-0732">Signal</keyword>
<accession>A0A1H5JIZ9</accession>
<proteinExistence type="predicted"/>
<dbReference type="GO" id="GO:0004806">
    <property type="term" value="F:triacylglycerol lipase activity"/>
    <property type="evidence" value="ECO:0007669"/>
    <property type="project" value="InterPro"/>
</dbReference>
<evidence type="ECO:0000313" key="2">
    <source>
        <dbReference type="EMBL" id="SEE52414.1"/>
    </source>
</evidence>
<name>A0A1H5JIZ9_RHOJO</name>
<dbReference type="GO" id="GO:0016042">
    <property type="term" value="P:lipid catabolic process"/>
    <property type="evidence" value="ECO:0007669"/>
    <property type="project" value="InterPro"/>
</dbReference>
<sequence>MGSLIRRSFGTAVLGSVLALTAALVGAGASAAQPLLPAPPLLSPPQLTPSTPDAIFPVADPDPFYIQPVDVADHAPGEVLKIRQLPPSYYFPGSAMWELLFRTTDSEGRPIAANTTYVLPPNHVPDGPLVSYQHIINSLGNKCKIATELYTTDPLHQIREAAGLNIALARGWAVALPDHLGPRMAYGAAKLGGQITLDGIRAVQRVPELQVTNSKVGLGGYSGGGMATAWAAALAPTYAPELNIVGAAAGGTPMNLVKMAEALGTNPHPAFGLAMAAALGLEREYPDRIDVTGQLNDEGRLMKQMIGNGCTNEIMLFGLGHSASQMTDNKNFMDDPEAWKVMEENSLELYPGVPTTPIFEWHSPTDALIPVDSIDTTLRRYCDAGTPVQTLLTPTPDHLSAAALGLPQGLDWMDARFRGDPPPSTC</sequence>
<protein>
    <submittedName>
        <fullName evidence="2">Triacylglycerol lipase</fullName>
    </submittedName>
</protein>
<dbReference type="Gene3D" id="3.40.50.1820">
    <property type="entry name" value="alpha/beta hydrolase"/>
    <property type="match status" value="1"/>
</dbReference>
<dbReference type="Gene3D" id="1.10.260.130">
    <property type="match status" value="1"/>
</dbReference>
<gene>
    <name evidence="2" type="ORF">SAMN04490220_8187</name>
</gene>
<dbReference type="OrthoDB" id="4763034at2"/>
<dbReference type="Pfam" id="PF03583">
    <property type="entry name" value="LIP"/>
    <property type="match status" value="1"/>
</dbReference>
<dbReference type="EMBL" id="FNTL01000004">
    <property type="protein sequence ID" value="SEE52414.1"/>
    <property type="molecule type" value="Genomic_DNA"/>
</dbReference>
<dbReference type="PANTHER" id="PTHR34853">
    <property type="match status" value="1"/>
</dbReference>
<organism evidence="2">
    <name type="scientific">Rhodococcus jostii</name>
    <dbReference type="NCBI Taxonomy" id="132919"/>
    <lineage>
        <taxon>Bacteria</taxon>
        <taxon>Bacillati</taxon>
        <taxon>Actinomycetota</taxon>
        <taxon>Actinomycetes</taxon>
        <taxon>Mycobacteriales</taxon>
        <taxon>Nocardiaceae</taxon>
        <taxon>Rhodococcus</taxon>
    </lineage>
</organism>
<dbReference type="PIRSF" id="PIRSF029171">
    <property type="entry name" value="Esterase_LipA"/>
    <property type="match status" value="1"/>
</dbReference>